<name>A0A917Q5V3_9HYPH</name>
<evidence type="ECO:0000313" key="2">
    <source>
        <dbReference type="Proteomes" id="UP000600449"/>
    </source>
</evidence>
<evidence type="ECO:0000313" key="1">
    <source>
        <dbReference type="EMBL" id="GGK19750.1"/>
    </source>
</evidence>
<dbReference type="EMBL" id="BMMF01000001">
    <property type="protein sequence ID" value="GGK19750.1"/>
    <property type="molecule type" value="Genomic_DNA"/>
</dbReference>
<gene>
    <name evidence="1" type="ORF">GCM10011322_03060</name>
</gene>
<comment type="caution">
    <text evidence="1">The sequence shown here is derived from an EMBL/GenBank/DDBJ whole genome shotgun (WGS) entry which is preliminary data.</text>
</comment>
<dbReference type="AlphaFoldDB" id="A0A917Q5V3"/>
<organism evidence="1 2">
    <name type="scientific">Salinarimonas ramus</name>
    <dbReference type="NCBI Taxonomy" id="690164"/>
    <lineage>
        <taxon>Bacteria</taxon>
        <taxon>Pseudomonadati</taxon>
        <taxon>Pseudomonadota</taxon>
        <taxon>Alphaproteobacteria</taxon>
        <taxon>Hyphomicrobiales</taxon>
        <taxon>Salinarimonadaceae</taxon>
        <taxon>Salinarimonas</taxon>
    </lineage>
</organism>
<dbReference type="Proteomes" id="UP000600449">
    <property type="component" value="Unassembled WGS sequence"/>
</dbReference>
<dbReference type="RefSeq" id="WP_188908766.1">
    <property type="nucleotide sequence ID" value="NZ_BMMF01000001.1"/>
</dbReference>
<keyword evidence="2" id="KW-1185">Reference proteome</keyword>
<reference evidence="1 2" key="1">
    <citation type="journal article" date="2014" name="Int. J. Syst. Evol. Microbiol.">
        <title>Complete genome sequence of Corynebacterium casei LMG S-19264T (=DSM 44701T), isolated from a smear-ripened cheese.</title>
        <authorList>
            <consortium name="US DOE Joint Genome Institute (JGI-PGF)"/>
            <person name="Walter F."/>
            <person name="Albersmeier A."/>
            <person name="Kalinowski J."/>
            <person name="Ruckert C."/>
        </authorList>
    </citation>
    <scope>NUCLEOTIDE SEQUENCE [LARGE SCALE GENOMIC DNA]</scope>
    <source>
        <strain evidence="1 2">CGMCC 1.9161</strain>
    </source>
</reference>
<protein>
    <submittedName>
        <fullName evidence="1">Uncharacterized protein</fullName>
    </submittedName>
</protein>
<sequence length="192" mass="20793">MTAAETDLFGAPAGDEADASRDLDLHYALATEPSDEEAVLRRRAWVAATIGVPPSTLGTYDRTAYRELVSAYVTGRHMSCILLAGSVVERHVTLAHRVLGGRWRGTLEEKIERLRDLDTPIGFLVPKLRATIAAVRALGADLDARVPAAGADGRAHDHEARLEREAREALPVAIFVMTRLPAHLFKVAKGPA</sequence>
<accession>A0A917Q5V3</accession>
<proteinExistence type="predicted"/>